<proteinExistence type="predicted"/>
<name>A0A2C5X6A1_9PEZI</name>
<protein>
    <submittedName>
        <fullName evidence="1">Uncharacterized protein</fullName>
    </submittedName>
</protein>
<dbReference type="Proteomes" id="UP000222788">
    <property type="component" value="Unassembled WGS sequence"/>
</dbReference>
<keyword evidence="2" id="KW-1185">Reference proteome</keyword>
<evidence type="ECO:0000313" key="2">
    <source>
        <dbReference type="Proteomes" id="UP000222788"/>
    </source>
</evidence>
<sequence>MASEEQKAVVAPSEKMPFKRIEVDPGGDTLIILPQRGGALREKPLFTTESKPLFITESKPLFITESKPMFITESKPLFTTESKPDDSGTLPEIHYLVSKKHLALASRRAQKMFAGDYKEAVPNNTDGLHHWKFDPIFDPTAFEILMIWNVKMPSGSLPKAGLTC</sequence>
<dbReference type="EMBL" id="APWK03000045">
    <property type="protein sequence ID" value="PHH53314.1"/>
    <property type="molecule type" value="Genomic_DNA"/>
</dbReference>
<reference evidence="1 2" key="2">
    <citation type="journal article" date="2013" name="IMA Fungus">
        <title>IMA Genome-F 1: Ceratocystis fimbriata: Draft nuclear genome sequence for the plant pathogen, Ceratocystis fimbriata.</title>
        <authorList>
            <person name="Wilken P.M."/>
            <person name="Steenkamp E.T."/>
            <person name="Wingfield M.J."/>
            <person name="de Beer Z.W."/>
            <person name="Wingfield B.D."/>
        </authorList>
    </citation>
    <scope>NUCLEOTIDE SEQUENCE [LARGE SCALE GENOMIC DNA]</scope>
    <source>
        <strain evidence="1 2">CBS 114723</strain>
    </source>
</reference>
<organism evidence="1 2">
    <name type="scientific">Ceratocystis fimbriata CBS 114723</name>
    <dbReference type="NCBI Taxonomy" id="1035309"/>
    <lineage>
        <taxon>Eukaryota</taxon>
        <taxon>Fungi</taxon>
        <taxon>Dikarya</taxon>
        <taxon>Ascomycota</taxon>
        <taxon>Pezizomycotina</taxon>
        <taxon>Sordariomycetes</taxon>
        <taxon>Hypocreomycetidae</taxon>
        <taxon>Microascales</taxon>
        <taxon>Ceratocystidaceae</taxon>
        <taxon>Ceratocystis</taxon>
    </lineage>
</organism>
<dbReference type="STRING" id="1035309.A0A2C5X6A1"/>
<accession>A0A2C5X6A1</accession>
<reference evidence="1 2" key="1">
    <citation type="journal article" date="2013" name="Fungal Biol.">
        <title>Analysis of microsatellite markers in the genome of the plant pathogen Ceratocystis fimbriata.</title>
        <authorList>
            <person name="Simpson M.C."/>
            <person name="Wilken P.M."/>
            <person name="Coetzee M.P."/>
            <person name="Wingfield M.J."/>
            <person name="Wingfield B.D."/>
        </authorList>
    </citation>
    <scope>NUCLEOTIDE SEQUENCE [LARGE SCALE GENOMIC DNA]</scope>
    <source>
        <strain evidence="1 2">CBS 114723</strain>
    </source>
</reference>
<dbReference type="AlphaFoldDB" id="A0A2C5X6A1"/>
<gene>
    <name evidence="1" type="ORF">CFIMG_002050RA</name>
</gene>
<comment type="caution">
    <text evidence="1">The sequence shown here is derived from an EMBL/GenBank/DDBJ whole genome shotgun (WGS) entry which is preliminary data.</text>
</comment>
<dbReference type="OrthoDB" id="5326346at2759"/>
<evidence type="ECO:0000313" key="1">
    <source>
        <dbReference type="EMBL" id="PHH53314.1"/>
    </source>
</evidence>